<dbReference type="Proteomes" id="UP001281147">
    <property type="component" value="Unassembled WGS sequence"/>
</dbReference>
<protein>
    <submittedName>
        <fullName evidence="1">Uncharacterized protein</fullName>
    </submittedName>
</protein>
<name>A0ACC3N1G5_9PEZI</name>
<gene>
    <name evidence="1" type="ORF">LTR37_011654</name>
</gene>
<comment type="caution">
    <text evidence="1">The sequence shown here is derived from an EMBL/GenBank/DDBJ whole genome shotgun (WGS) entry which is preliminary data.</text>
</comment>
<sequence>MKLLGFVSCVCFYASGALASLGAGPYQTVAYWYAYRMDIQANSQGGNLIAAGCKGTVQDGSCNFNEFLKHISPGSPGTITSIIGTDLDPDVDTAVKALQNSGYNYAADQRLLLPSLFPPNETKEEKKIKKPFGEIWKGTGDVINTCRTKLGDVNMGSKLDQVRYCMTMVHLARQSEQAKGVIDRVNKYLLKELKLTTFDFQYVASNLLIHNFGTKLFEYNREVLNFTFWHAGGANIYKKSELVESLHGAYYNNRSVSCYAVATVFSFLKDVLVALWHRTLLQIADARERDTERCCDPRLGSAYANTMQRC</sequence>
<evidence type="ECO:0000313" key="1">
    <source>
        <dbReference type="EMBL" id="KAK3708150.1"/>
    </source>
</evidence>
<accession>A0ACC3N1G5</accession>
<proteinExistence type="predicted"/>
<organism evidence="1 2">
    <name type="scientific">Vermiconidia calcicola</name>
    <dbReference type="NCBI Taxonomy" id="1690605"/>
    <lineage>
        <taxon>Eukaryota</taxon>
        <taxon>Fungi</taxon>
        <taxon>Dikarya</taxon>
        <taxon>Ascomycota</taxon>
        <taxon>Pezizomycotina</taxon>
        <taxon>Dothideomycetes</taxon>
        <taxon>Dothideomycetidae</taxon>
        <taxon>Mycosphaerellales</taxon>
        <taxon>Extremaceae</taxon>
        <taxon>Vermiconidia</taxon>
    </lineage>
</organism>
<dbReference type="EMBL" id="JAUTXU010000103">
    <property type="protein sequence ID" value="KAK3708150.1"/>
    <property type="molecule type" value="Genomic_DNA"/>
</dbReference>
<evidence type="ECO:0000313" key="2">
    <source>
        <dbReference type="Proteomes" id="UP001281147"/>
    </source>
</evidence>
<reference evidence="1" key="1">
    <citation type="submission" date="2023-07" db="EMBL/GenBank/DDBJ databases">
        <title>Black Yeasts Isolated from many extreme environments.</title>
        <authorList>
            <person name="Coleine C."/>
            <person name="Stajich J.E."/>
            <person name="Selbmann L."/>
        </authorList>
    </citation>
    <scope>NUCLEOTIDE SEQUENCE</scope>
    <source>
        <strain evidence="1">CCFEE 5714</strain>
    </source>
</reference>
<keyword evidence="2" id="KW-1185">Reference proteome</keyword>